<reference evidence="2 3" key="1">
    <citation type="submission" date="2021-06" db="EMBL/GenBank/DDBJ databases">
        <authorList>
            <person name="Palmer J.M."/>
        </authorList>
    </citation>
    <scope>NUCLEOTIDE SEQUENCE [LARGE SCALE GENOMIC DNA]</scope>
    <source>
        <strain evidence="2 3">XR_2019</strain>
        <tissue evidence="2">Muscle</tissue>
    </source>
</reference>
<dbReference type="Proteomes" id="UP001444071">
    <property type="component" value="Unassembled WGS sequence"/>
</dbReference>
<evidence type="ECO:0000256" key="1">
    <source>
        <dbReference type="SAM" id="MobiDB-lite"/>
    </source>
</evidence>
<proteinExistence type="predicted"/>
<dbReference type="EMBL" id="JAHRIM010020120">
    <property type="protein sequence ID" value="MEQ2262167.1"/>
    <property type="molecule type" value="Genomic_DNA"/>
</dbReference>
<name>A0ABV0VZM3_9TELE</name>
<feature type="non-terminal residue" evidence="2">
    <location>
        <position position="1"/>
    </location>
</feature>
<organism evidence="2 3">
    <name type="scientific">Xenotaenia resolanae</name>
    <dbReference type="NCBI Taxonomy" id="208358"/>
    <lineage>
        <taxon>Eukaryota</taxon>
        <taxon>Metazoa</taxon>
        <taxon>Chordata</taxon>
        <taxon>Craniata</taxon>
        <taxon>Vertebrata</taxon>
        <taxon>Euteleostomi</taxon>
        <taxon>Actinopterygii</taxon>
        <taxon>Neopterygii</taxon>
        <taxon>Teleostei</taxon>
        <taxon>Neoteleostei</taxon>
        <taxon>Acanthomorphata</taxon>
        <taxon>Ovalentaria</taxon>
        <taxon>Atherinomorphae</taxon>
        <taxon>Cyprinodontiformes</taxon>
        <taxon>Goodeidae</taxon>
        <taxon>Xenotaenia</taxon>
    </lineage>
</organism>
<feature type="compositionally biased region" description="Basic and acidic residues" evidence="1">
    <location>
        <begin position="33"/>
        <end position="49"/>
    </location>
</feature>
<accession>A0ABV0VZM3</accession>
<feature type="compositionally biased region" description="Polar residues" evidence="1">
    <location>
        <begin position="95"/>
        <end position="104"/>
    </location>
</feature>
<feature type="compositionally biased region" description="Low complexity" evidence="1">
    <location>
        <begin position="78"/>
        <end position="94"/>
    </location>
</feature>
<keyword evidence="3" id="KW-1185">Reference proteome</keyword>
<comment type="caution">
    <text evidence="2">The sequence shown here is derived from an EMBL/GenBank/DDBJ whole genome shotgun (WGS) entry which is preliminary data.</text>
</comment>
<evidence type="ECO:0000313" key="3">
    <source>
        <dbReference type="Proteomes" id="UP001444071"/>
    </source>
</evidence>
<protein>
    <submittedName>
        <fullName evidence="2">Rho GTPase-activating protein 29</fullName>
    </submittedName>
</protein>
<sequence>LPSNKRSLSGTHSSHSNLSQTSVTSDILGGEDVDGHSNTHHTKIAERRSNGGTDIQALRIQGPFRPWGSANQGGGMCSDSESAGGSSESRSMDSPTASPGSRPSLTDWHHSFPSPPSAV</sequence>
<gene>
    <name evidence="2" type="primary">ARHGAP29_2</name>
    <name evidence="2" type="ORF">XENORESO_022216</name>
</gene>
<evidence type="ECO:0000313" key="2">
    <source>
        <dbReference type="EMBL" id="MEQ2262167.1"/>
    </source>
</evidence>
<feature type="region of interest" description="Disordered" evidence="1">
    <location>
        <begin position="1"/>
        <end position="119"/>
    </location>
</feature>
<feature type="compositionally biased region" description="Polar residues" evidence="1">
    <location>
        <begin position="1"/>
        <end position="25"/>
    </location>
</feature>